<reference evidence="9 10" key="1">
    <citation type="journal article" date="2016" name="Sci. Rep.">
        <title>Insights into Adaptations to a Near-Obligate Nematode Endoparasitic Lifestyle from the Finished Genome of Drechmeria coniospora.</title>
        <authorList>
            <person name="Zhang L."/>
            <person name="Zhou Z."/>
            <person name="Guo Q."/>
            <person name="Fokkens L."/>
            <person name="Miskei M."/>
            <person name="Pocsi I."/>
            <person name="Zhang W."/>
            <person name="Chen M."/>
            <person name="Wang L."/>
            <person name="Sun Y."/>
            <person name="Donzelli B.G."/>
            <person name="Gibson D.M."/>
            <person name="Nelson D.R."/>
            <person name="Luo J.G."/>
            <person name="Rep M."/>
            <person name="Liu H."/>
            <person name="Yang S."/>
            <person name="Wang J."/>
            <person name="Krasnoff S.B."/>
            <person name="Xu Y."/>
            <person name="Molnar I."/>
            <person name="Lin M."/>
        </authorList>
    </citation>
    <scope>NUCLEOTIDE SEQUENCE [LARGE SCALE GENOMIC DNA]</scope>
    <source>
        <strain evidence="9 10">ARSEF 6962</strain>
    </source>
</reference>
<dbReference type="STRING" id="98403.A0A151GSK9"/>
<comment type="subunit">
    <text evidence="3">Interacts with ERF2.</text>
</comment>
<dbReference type="RefSeq" id="XP_040659405.1">
    <property type="nucleotide sequence ID" value="XM_040798522.1"/>
</dbReference>
<dbReference type="GO" id="GO:0006612">
    <property type="term" value="P:protein targeting to membrane"/>
    <property type="evidence" value="ECO:0007669"/>
    <property type="project" value="TreeGrafter"/>
</dbReference>
<dbReference type="AlphaFoldDB" id="A0A151GSK9"/>
<evidence type="ECO:0000256" key="4">
    <source>
        <dbReference type="ARBA" id="ARBA00018463"/>
    </source>
</evidence>
<dbReference type="InParanoid" id="A0A151GSK9"/>
<evidence type="ECO:0000259" key="8">
    <source>
        <dbReference type="Pfam" id="PF10256"/>
    </source>
</evidence>
<dbReference type="InterPro" id="IPR051371">
    <property type="entry name" value="Ras_palmitoyltransferase"/>
</dbReference>
<keyword evidence="5" id="KW-0256">Endoplasmic reticulum</keyword>
<comment type="caution">
    <text evidence="9">The sequence shown here is derived from an EMBL/GenBank/DDBJ whole genome shotgun (WGS) entry which is preliminary data.</text>
</comment>
<dbReference type="Proteomes" id="UP000076580">
    <property type="component" value="Chromosome 01"/>
</dbReference>
<name>A0A151GSK9_DRECN</name>
<evidence type="ECO:0000256" key="2">
    <source>
        <dbReference type="ARBA" id="ARBA00007732"/>
    </source>
</evidence>
<dbReference type="EMBL" id="LAYC01000001">
    <property type="protein sequence ID" value="KYK60053.1"/>
    <property type="molecule type" value="Genomic_DNA"/>
</dbReference>
<evidence type="ECO:0000313" key="10">
    <source>
        <dbReference type="Proteomes" id="UP000076580"/>
    </source>
</evidence>
<sequence length="660" mass="69690">MNRAFATNPFQPAPLSITANSTTAPARASARATATTTNGGAGEGPCSRGSSSGRQWSSAYGDGHRESSGLHLHLHCSAADPSASNGWNATSPTPASASTSTLAAASTAKGLCEQSLKPPPTPPAFYDSLPAAHHLATADARAASASASASAPAPTALVAAASLGGGHLRHHRPRCRAELDPSTTPRQPLSPPSTSPSPLDASESTRLSPRPPQTYDPSGPPQRLAAAVTTETLHLRTGCGPNGEAPRRQRRAFPSPFRSRAGCPAAYSTQPPRPPSARLWNPTNSTPRGTRQRRRRSSSPPAPPVPLRNPAFDRLADGDDHAAVGEGDHPLLGQPQRWQSKRAPATCASLPIDQTSRQGRRISLPGSVHASCDGRRSQIPTTGDPGSEFEPLHDGASQPIITAAPLPEGGRGDAGAKMAPDEEAAGTYGSKDLERGPDVMQPRLSNVSVGDAIGSALSSTDSSIMGEEMQADNGEEWGPQHACFPHLNPHVPTDSAEYASTRVIRIRRDWLLKGDLAPTFSNLYPEILDPAGVSEQEFRRIIDKLNGELVSIFNPYSVRNVLDCLLGLATGWLWEDLGLTAIKSRLNHLEKWIESWNLDMAKAFPAEESALPPKIIPLRQTGYLTLDIQIPDPEIGPAHPSAGLGEPRLPPMEPAPALAL</sequence>
<evidence type="ECO:0000256" key="6">
    <source>
        <dbReference type="ARBA" id="ARBA00023136"/>
    </source>
</evidence>
<feature type="region of interest" description="Disordered" evidence="7">
    <location>
        <begin position="81"/>
        <end position="102"/>
    </location>
</feature>
<feature type="compositionally biased region" description="Low complexity" evidence="7">
    <location>
        <begin position="47"/>
        <end position="58"/>
    </location>
</feature>
<evidence type="ECO:0000256" key="1">
    <source>
        <dbReference type="ARBA" id="ARBA00004406"/>
    </source>
</evidence>
<feature type="region of interest" description="Disordered" evidence="7">
    <location>
        <begin position="406"/>
        <end position="438"/>
    </location>
</feature>
<evidence type="ECO:0000256" key="5">
    <source>
        <dbReference type="ARBA" id="ARBA00022824"/>
    </source>
</evidence>
<keyword evidence="6" id="KW-0472">Membrane</keyword>
<proteinExistence type="inferred from homology"/>
<evidence type="ECO:0000313" key="9">
    <source>
        <dbReference type="EMBL" id="KYK60053.1"/>
    </source>
</evidence>
<comment type="subcellular location">
    <subcellularLocation>
        <location evidence="1">Endoplasmic reticulum membrane</location>
        <topology evidence="1">Peripheral membrane protein</topology>
    </subcellularLocation>
</comment>
<feature type="compositionally biased region" description="Low complexity" evidence="7">
    <location>
        <begin position="18"/>
        <end position="38"/>
    </location>
</feature>
<feature type="compositionally biased region" description="Basic and acidic residues" evidence="7">
    <location>
        <begin position="314"/>
        <end position="329"/>
    </location>
</feature>
<dbReference type="GeneID" id="63713830"/>
<dbReference type="PANTHER" id="PTHR13254">
    <property type="entry name" value="GOLGI AUTOANTIGEN, GOLGIN SUBFAMILY A, 7"/>
    <property type="match status" value="1"/>
</dbReference>
<evidence type="ECO:0000256" key="7">
    <source>
        <dbReference type="SAM" id="MobiDB-lite"/>
    </source>
</evidence>
<gene>
    <name evidence="9" type="ORF">DCS_01187</name>
</gene>
<dbReference type="Pfam" id="PF10256">
    <property type="entry name" value="Erf4"/>
    <property type="match status" value="1"/>
</dbReference>
<feature type="domain" description="Golgin subfamily A member 7/ERF4" evidence="8">
    <location>
        <begin position="503"/>
        <end position="627"/>
    </location>
</feature>
<dbReference type="GO" id="GO:0031211">
    <property type="term" value="C:endoplasmic reticulum palmitoyltransferase complex"/>
    <property type="evidence" value="ECO:0007669"/>
    <property type="project" value="TreeGrafter"/>
</dbReference>
<protein>
    <recommendedName>
        <fullName evidence="4">Ras modification protein ERF4</fullName>
    </recommendedName>
</protein>
<feature type="compositionally biased region" description="Pro residues" evidence="7">
    <location>
        <begin position="209"/>
        <end position="220"/>
    </location>
</feature>
<feature type="region of interest" description="Disordered" evidence="7">
    <location>
        <begin position="164"/>
        <end position="392"/>
    </location>
</feature>
<feature type="region of interest" description="Disordered" evidence="7">
    <location>
        <begin position="1"/>
        <end position="64"/>
    </location>
</feature>
<dbReference type="InterPro" id="IPR019383">
    <property type="entry name" value="Golgin_A_7/ERF4"/>
</dbReference>
<evidence type="ECO:0000256" key="3">
    <source>
        <dbReference type="ARBA" id="ARBA00011396"/>
    </source>
</evidence>
<comment type="similarity">
    <text evidence="2">Belongs to the ERF4 family.</text>
</comment>
<dbReference type="PANTHER" id="PTHR13254:SF0">
    <property type="entry name" value="GOLGIN SUBFAMILY A MEMBER 7_ERF4 DOMAIN-CONTAINING PROTEIN"/>
    <property type="match status" value="1"/>
</dbReference>
<keyword evidence="10" id="KW-1185">Reference proteome</keyword>
<feature type="compositionally biased region" description="Low complexity" evidence="7">
    <location>
        <begin position="89"/>
        <end position="102"/>
    </location>
</feature>
<organism evidence="9 10">
    <name type="scientific">Drechmeria coniospora</name>
    <name type="common">Nematophagous fungus</name>
    <name type="synonym">Meria coniospora</name>
    <dbReference type="NCBI Taxonomy" id="98403"/>
    <lineage>
        <taxon>Eukaryota</taxon>
        <taxon>Fungi</taxon>
        <taxon>Dikarya</taxon>
        <taxon>Ascomycota</taxon>
        <taxon>Pezizomycotina</taxon>
        <taxon>Sordariomycetes</taxon>
        <taxon>Hypocreomycetidae</taxon>
        <taxon>Hypocreales</taxon>
        <taxon>Ophiocordycipitaceae</taxon>
        <taxon>Drechmeria</taxon>
    </lineage>
</organism>
<accession>A0A151GSK9</accession>
<dbReference type="GO" id="GO:0005789">
    <property type="term" value="C:endoplasmic reticulum membrane"/>
    <property type="evidence" value="ECO:0007669"/>
    <property type="project" value="UniProtKB-SubCell"/>
</dbReference>